<dbReference type="Pfam" id="PF01547">
    <property type="entry name" value="SBP_bac_1"/>
    <property type="match status" value="1"/>
</dbReference>
<dbReference type="InterPro" id="IPR006311">
    <property type="entry name" value="TAT_signal"/>
</dbReference>
<comment type="caution">
    <text evidence="5">The sequence shown here is derived from an EMBL/GenBank/DDBJ whole genome shotgun (WGS) entry which is preliminary data.</text>
</comment>
<gene>
    <name evidence="5" type="ORF">ACFP4F_28365</name>
</gene>
<comment type="subcellular location">
    <subcellularLocation>
        <location evidence="1">Cell envelope</location>
    </subcellularLocation>
</comment>
<sequence>MRSRTAMRSRTVSQHSLSRRGLLRLGGALAGAAAGGALLAGYASSDDRRTTIRFLQNKPEAIPYFDELIEDFHRAQSEVYVVHDSTPAALTPQFARGAPPDLGCYNYNLETSNFLARGELSDLGRLPEARRIDAEVQDLVGQYAQYKSETSVLPYSITAAGVIYNKDLFEKAGVAIPRTWTELLKACKTFKARGIVPVLQTYKEPWTLSQGLFDYVSGSALDVAGFFTRLKELGPKAGPGAEVSFGKNFKDAVEKMLVLASYTNADAPSRTYYDGNVAFAHGKAAMYLQGPWAIGEIEKINPKARLGTFALPATEDPKDVKVRVNLDLALWIPHASSKPNAATAFLRYLMRPEVMDAYNAKHLAWSPTRNAPAIRDERVAGIQPYVDASRFYQGAGTYFPGAIPLGNYLQELLIGGNADAFLRKLDDDWARYAQRSL</sequence>
<dbReference type="InterPro" id="IPR006059">
    <property type="entry name" value="SBP"/>
</dbReference>
<dbReference type="RefSeq" id="WP_211266519.1">
    <property type="nucleotide sequence ID" value="NZ_JBHSPX010000008.1"/>
</dbReference>
<reference evidence="6" key="1">
    <citation type="journal article" date="2019" name="Int. J. Syst. Evol. Microbiol.">
        <title>The Global Catalogue of Microorganisms (GCM) 10K type strain sequencing project: providing services to taxonomists for standard genome sequencing and annotation.</title>
        <authorList>
            <consortium name="The Broad Institute Genomics Platform"/>
            <consortium name="The Broad Institute Genome Sequencing Center for Infectious Disease"/>
            <person name="Wu L."/>
            <person name="Ma J."/>
        </authorList>
    </citation>
    <scope>NUCLEOTIDE SEQUENCE [LARGE SCALE GENOMIC DNA]</scope>
    <source>
        <strain evidence="6">CGMCC 1.15180</strain>
    </source>
</reference>
<dbReference type="InterPro" id="IPR050490">
    <property type="entry name" value="Bact_solute-bd_prot1"/>
</dbReference>
<dbReference type="PANTHER" id="PTHR43649:SF31">
    <property type="entry name" value="SN-GLYCEROL-3-PHOSPHATE-BINDING PERIPLASMIC PROTEIN UGPB"/>
    <property type="match status" value="1"/>
</dbReference>
<dbReference type="SUPFAM" id="SSF53850">
    <property type="entry name" value="Periplasmic binding protein-like II"/>
    <property type="match status" value="1"/>
</dbReference>
<evidence type="ECO:0000256" key="4">
    <source>
        <dbReference type="ARBA" id="ARBA00022729"/>
    </source>
</evidence>
<name>A0ABW1MSQ0_9ACTN</name>
<protein>
    <submittedName>
        <fullName evidence="5">ABC transporter substrate-binding protein</fullName>
    </submittedName>
</protein>
<dbReference type="Gene3D" id="3.40.190.10">
    <property type="entry name" value="Periplasmic binding protein-like II"/>
    <property type="match status" value="2"/>
</dbReference>
<evidence type="ECO:0000256" key="2">
    <source>
        <dbReference type="ARBA" id="ARBA00008520"/>
    </source>
</evidence>
<keyword evidence="6" id="KW-1185">Reference proteome</keyword>
<evidence type="ECO:0000313" key="5">
    <source>
        <dbReference type="EMBL" id="MFC6066437.1"/>
    </source>
</evidence>
<dbReference type="Proteomes" id="UP001596139">
    <property type="component" value="Unassembled WGS sequence"/>
</dbReference>
<comment type="similarity">
    <text evidence="2">Belongs to the bacterial solute-binding protein 1 family.</text>
</comment>
<dbReference type="EMBL" id="JBHSPX010000008">
    <property type="protein sequence ID" value="MFC6066437.1"/>
    <property type="molecule type" value="Genomic_DNA"/>
</dbReference>
<accession>A0ABW1MSQ0</accession>
<dbReference type="PROSITE" id="PS51318">
    <property type="entry name" value="TAT"/>
    <property type="match status" value="1"/>
</dbReference>
<keyword evidence="4" id="KW-0732">Signal</keyword>
<organism evidence="5 6">
    <name type="scientific">Streptomyces ochraceiscleroticus</name>
    <dbReference type="NCBI Taxonomy" id="47761"/>
    <lineage>
        <taxon>Bacteria</taxon>
        <taxon>Bacillati</taxon>
        <taxon>Actinomycetota</taxon>
        <taxon>Actinomycetes</taxon>
        <taxon>Kitasatosporales</taxon>
        <taxon>Streptomycetaceae</taxon>
        <taxon>Streptomyces</taxon>
    </lineage>
</organism>
<keyword evidence="3" id="KW-0813">Transport</keyword>
<evidence type="ECO:0000313" key="6">
    <source>
        <dbReference type="Proteomes" id="UP001596139"/>
    </source>
</evidence>
<evidence type="ECO:0000256" key="3">
    <source>
        <dbReference type="ARBA" id="ARBA00022448"/>
    </source>
</evidence>
<dbReference type="PANTHER" id="PTHR43649">
    <property type="entry name" value="ARABINOSE-BINDING PROTEIN-RELATED"/>
    <property type="match status" value="1"/>
</dbReference>
<evidence type="ECO:0000256" key="1">
    <source>
        <dbReference type="ARBA" id="ARBA00004196"/>
    </source>
</evidence>
<proteinExistence type="inferred from homology"/>